<dbReference type="Pfam" id="PF14075">
    <property type="entry name" value="UBN_AB"/>
    <property type="match status" value="1"/>
</dbReference>
<dbReference type="InterPro" id="IPR026947">
    <property type="entry name" value="UBN_middle_dom"/>
</dbReference>
<evidence type="ECO:0000313" key="4">
    <source>
        <dbReference type="Proteomes" id="UP001150925"/>
    </source>
</evidence>
<dbReference type="Proteomes" id="UP001150925">
    <property type="component" value="Unassembled WGS sequence"/>
</dbReference>
<accession>A0A9W8AMQ6</accession>
<proteinExistence type="predicted"/>
<evidence type="ECO:0000259" key="2">
    <source>
        <dbReference type="Pfam" id="PF14075"/>
    </source>
</evidence>
<evidence type="ECO:0000313" key="3">
    <source>
        <dbReference type="EMBL" id="KAJ1961458.1"/>
    </source>
</evidence>
<feature type="region of interest" description="Disordered" evidence="1">
    <location>
        <begin position="1"/>
        <end position="79"/>
    </location>
</feature>
<reference evidence="3" key="1">
    <citation type="submission" date="2022-07" db="EMBL/GenBank/DDBJ databases">
        <title>Phylogenomic reconstructions and comparative analyses of Kickxellomycotina fungi.</title>
        <authorList>
            <person name="Reynolds N.K."/>
            <person name="Stajich J.E."/>
            <person name="Barry K."/>
            <person name="Grigoriev I.V."/>
            <person name="Crous P."/>
            <person name="Smith M.E."/>
        </authorList>
    </citation>
    <scope>NUCLEOTIDE SEQUENCE</scope>
    <source>
        <strain evidence="3">RSA 1196</strain>
    </source>
</reference>
<feature type="domain" description="Ubinuclein middle" evidence="2">
    <location>
        <begin position="68"/>
        <end position="149"/>
    </location>
</feature>
<comment type="caution">
    <text evidence="3">The sequence shown here is derived from an EMBL/GenBank/DDBJ whole genome shotgun (WGS) entry which is preliminary data.</text>
</comment>
<organism evidence="3 4">
    <name type="scientific">Dispira parvispora</name>
    <dbReference type="NCBI Taxonomy" id="1520584"/>
    <lineage>
        <taxon>Eukaryota</taxon>
        <taxon>Fungi</taxon>
        <taxon>Fungi incertae sedis</taxon>
        <taxon>Zoopagomycota</taxon>
        <taxon>Kickxellomycotina</taxon>
        <taxon>Dimargaritomycetes</taxon>
        <taxon>Dimargaritales</taxon>
        <taxon>Dimargaritaceae</taxon>
        <taxon>Dispira</taxon>
    </lineage>
</organism>
<feature type="compositionally biased region" description="Low complexity" evidence="1">
    <location>
        <begin position="1"/>
        <end position="14"/>
    </location>
</feature>
<evidence type="ECO:0000256" key="1">
    <source>
        <dbReference type="SAM" id="MobiDB-lite"/>
    </source>
</evidence>
<dbReference type="EMBL" id="JANBPY010001134">
    <property type="protein sequence ID" value="KAJ1961458.1"/>
    <property type="molecule type" value="Genomic_DNA"/>
</dbReference>
<name>A0A9W8AMQ6_9FUNG</name>
<feature type="compositionally biased region" description="Low complexity" evidence="1">
    <location>
        <begin position="59"/>
        <end position="68"/>
    </location>
</feature>
<sequence length="169" mass="18432">MGSSPSPSSANRSSGIHLLLNHPETEGDSPSKLEPGGSGNPQIPASVSASSEPHPPSSSAPEGEQPPQTEEESPASNKTIRKFSWTNAIREALWTFVQIDMEIHILTSELSSLEGKDAIVKEGVVRRAAYQKVLSLWPDGWMTSLDISREYGFKKRRKEKQVGLVLPDQ</sequence>
<protein>
    <recommendedName>
        <fullName evidence="2">Ubinuclein middle domain-containing protein</fullName>
    </recommendedName>
</protein>
<keyword evidence="4" id="KW-1185">Reference proteome</keyword>
<gene>
    <name evidence="3" type="ORF">IWQ62_003863</name>
</gene>
<dbReference type="AlphaFoldDB" id="A0A9W8AMQ6"/>
<dbReference type="OrthoDB" id="5576775at2759"/>